<keyword evidence="10" id="KW-1185">Reference proteome</keyword>
<dbReference type="InterPro" id="IPR006233">
    <property type="entry name" value="Cys_b_lyase_bac"/>
</dbReference>
<evidence type="ECO:0000256" key="5">
    <source>
        <dbReference type="ARBA" id="ARBA00046315"/>
    </source>
</evidence>
<dbReference type="GO" id="GO:0019346">
    <property type="term" value="P:transsulfuration"/>
    <property type="evidence" value="ECO:0007669"/>
    <property type="project" value="InterPro"/>
</dbReference>
<dbReference type="STRING" id="190721.ACS15_4242"/>
<dbReference type="NCBIfam" id="TIGR01324">
    <property type="entry name" value="cysta_beta_ly_B"/>
    <property type="match status" value="1"/>
</dbReference>
<keyword evidence="3 8" id="KW-0663">Pyridoxal phosphate</keyword>
<dbReference type="PANTHER" id="PTHR43500:SF1">
    <property type="entry name" value="CYSTATHIONINE BETA-LYASE-RELATED"/>
    <property type="match status" value="1"/>
</dbReference>
<dbReference type="PIRSF" id="PIRSF001434">
    <property type="entry name" value="CGS"/>
    <property type="match status" value="1"/>
</dbReference>
<dbReference type="Proteomes" id="UP000078572">
    <property type="component" value="Chromosome 2"/>
</dbReference>
<comment type="catalytic activity">
    <reaction evidence="7">
        <text>an S-substituted L-cysteine + H2O = a thiol + pyruvate + NH4(+)</text>
        <dbReference type="Rhea" id="RHEA:18121"/>
        <dbReference type="ChEBI" id="CHEBI:15361"/>
        <dbReference type="ChEBI" id="CHEBI:15377"/>
        <dbReference type="ChEBI" id="CHEBI:28938"/>
        <dbReference type="ChEBI" id="CHEBI:29256"/>
        <dbReference type="ChEBI" id="CHEBI:58717"/>
        <dbReference type="EC" id="4.4.1.13"/>
    </reaction>
</comment>
<proteinExistence type="inferred from homology"/>
<dbReference type="InterPro" id="IPR015421">
    <property type="entry name" value="PyrdxlP-dep_Trfase_major"/>
</dbReference>
<comment type="cofactor">
    <cofactor evidence="1 8">
        <name>pyridoxal 5'-phosphate</name>
        <dbReference type="ChEBI" id="CHEBI:597326"/>
    </cofactor>
</comment>
<evidence type="ECO:0000313" key="10">
    <source>
        <dbReference type="Proteomes" id="UP000078572"/>
    </source>
</evidence>
<dbReference type="NCBIfam" id="NF005456">
    <property type="entry name" value="PRK07050.1"/>
    <property type="match status" value="1"/>
</dbReference>
<name>A0A192A2Z4_9RALS</name>
<evidence type="ECO:0000256" key="2">
    <source>
        <dbReference type="ARBA" id="ARBA00009077"/>
    </source>
</evidence>
<dbReference type="Gene3D" id="3.40.640.10">
    <property type="entry name" value="Type I PLP-dependent aspartate aminotransferase-like (Major domain)"/>
    <property type="match status" value="1"/>
</dbReference>
<dbReference type="InterPro" id="IPR000277">
    <property type="entry name" value="Cys/Met-Metab_PyrdxlP-dep_enz"/>
</dbReference>
<dbReference type="GO" id="GO:0019450">
    <property type="term" value="P:L-cysteine catabolic process to pyruvate"/>
    <property type="evidence" value="ECO:0007669"/>
    <property type="project" value="TreeGrafter"/>
</dbReference>
<dbReference type="GO" id="GO:0047804">
    <property type="term" value="F:cysteine-S-conjugate beta-lyase activity"/>
    <property type="evidence" value="ECO:0007669"/>
    <property type="project" value="UniProtKB-EC"/>
</dbReference>
<dbReference type="PROSITE" id="PS00868">
    <property type="entry name" value="CYS_MET_METAB_PP"/>
    <property type="match status" value="1"/>
</dbReference>
<dbReference type="PANTHER" id="PTHR43500">
    <property type="entry name" value="CYSTATHIONINE BETA-LYASE-RELATED"/>
    <property type="match status" value="1"/>
</dbReference>
<evidence type="ECO:0000256" key="7">
    <source>
        <dbReference type="ARBA" id="ARBA00047625"/>
    </source>
</evidence>
<protein>
    <submittedName>
        <fullName evidence="9">Cystathionine beta-lyase</fullName>
    </submittedName>
</protein>
<dbReference type="SUPFAM" id="SSF53383">
    <property type="entry name" value="PLP-dependent transferases"/>
    <property type="match status" value="1"/>
</dbReference>
<evidence type="ECO:0000256" key="1">
    <source>
        <dbReference type="ARBA" id="ARBA00001933"/>
    </source>
</evidence>
<comment type="similarity">
    <text evidence="2 8">Belongs to the trans-sulfuration enzymes family.</text>
</comment>
<gene>
    <name evidence="9" type="ORF">A9Y76_19995</name>
</gene>
<accession>A0A192A2Z4</accession>
<evidence type="ECO:0000313" key="9">
    <source>
        <dbReference type="EMBL" id="ANJ74845.1"/>
    </source>
</evidence>
<dbReference type="InterPro" id="IPR015422">
    <property type="entry name" value="PyrdxlP-dep_Trfase_small"/>
</dbReference>
<sequence length="392" mass="42065">MHWHSQLVNPEPLAPGGFRSLATPVYRGSTVLFDNAAQVVDDWRHAQHGYTYGLYGTPTAIELGARIAQLERARHSFIVPGGQAAIALVYLACCGAGSHALVPFNAYGPNRAMADGLLKRMGIEVQTYDPLIGAGIAALIRPNTTLVWTESPGSVTMEVQDVPAIVAAAHARGVPVALDNTYTTGVYFDAFAHGVDISMQALTKYVGGHSDLLLGSVSVNSDAMFERVGSAFADLGMGASPDDCSLALRGLQTLGLRLERLQASTLAVARWLHLQDCIATVLHPALPSCPGHEFWRRDFTGATSVFSVVFQESVSAAQVNAFIDALRVFRIGMSWGGTSSLVMPYPDLARPNRHYRGRLVRLNVGLEAPEDLIADLRQAMAHAFTTQQAVTA</sequence>
<dbReference type="InterPro" id="IPR015424">
    <property type="entry name" value="PyrdxlP-dep_Trfase"/>
</dbReference>
<keyword evidence="4 9" id="KW-0456">Lyase</keyword>
<dbReference type="InterPro" id="IPR054542">
    <property type="entry name" value="Cys_met_metab_PP"/>
</dbReference>
<evidence type="ECO:0000256" key="3">
    <source>
        <dbReference type="ARBA" id="ARBA00022898"/>
    </source>
</evidence>
<comment type="catalytic activity">
    <reaction evidence="6">
        <text>L,L-cystathionine + H2O = L-homocysteine + pyruvate + NH4(+)</text>
        <dbReference type="Rhea" id="RHEA:13965"/>
        <dbReference type="ChEBI" id="CHEBI:15361"/>
        <dbReference type="ChEBI" id="CHEBI:15377"/>
        <dbReference type="ChEBI" id="CHEBI:28938"/>
        <dbReference type="ChEBI" id="CHEBI:58161"/>
        <dbReference type="ChEBI" id="CHEBI:58199"/>
    </reaction>
</comment>
<reference evidence="10" key="1">
    <citation type="submission" date="2016-06" db="EMBL/GenBank/DDBJ databases">
        <authorList>
            <person name="Xu Y."/>
            <person name="Nagy A."/>
            <person name="Yan X."/>
            <person name="Kim S.W."/>
            <person name="Haley B."/>
            <person name="Liu N.T."/>
            <person name="Nou X."/>
        </authorList>
    </citation>
    <scope>NUCLEOTIDE SEQUENCE [LARGE SCALE GENOMIC DNA]</scope>
    <source>
        <strain evidence="10">ATCC 49129</strain>
    </source>
</reference>
<evidence type="ECO:0000256" key="8">
    <source>
        <dbReference type="RuleBase" id="RU362118"/>
    </source>
</evidence>
<comment type="pathway">
    <text evidence="5">Amino-acid biosynthesis; L-methionine biosynthesis via de novo pathway; L-homocysteine from L-cystathionine: step 1/1.</text>
</comment>
<organism evidence="9 10">
    <name type="scientific">Ralstonia insidiosa</name>
    <dbReference type="NCBI Taxonomy" id="190721"/>
    <lineage>
        <taxon>Bacteria</taxon>
        <taxon>Pseudomonadati</taxon>
        <taxon>Pseudomonadota</taxon>
        <taxon>Betaproteobacteria</taxon>
        <taxon>Burkholderiales</taxon>
        <taxon>Burkholderiaceae</taxon>
        <taxon>Ralstonia</taxon>
    </lineage>
</organism>
<evidence type="ECO:0000256" key="4">
    <source>
        <dbReference type="ARBA" id="ARBA00023239"/>
    </source>
</evidence>
<dbReference type="RefSeq" id="WP_064807011.1">
    <property type="nucleotide sequence ID" value="NZ_CP192491.1"/>
</dbReference>
<dbReference type="AlphaFoldDB" id="A0A192A2Z4"/>
<dbReference type="OrthoDB" id="9805807at2"/>
<dbReference type="EMBL" id="CP016023">
    <property type="protein sequence ID" value="ANJ74845.1"/>
    <property type="molecule type" value="Genomic_DNA"/>
</dbReference>
<dbReference type="Pfam" id="PF01053">
    <property type="entry name" value="Cys_Met_Meta_PP"/>
    <property type="match status" value="1"/>
</dbReference>
<dbReference type="GO" id="GO:0030170">
    <property type="term" value="F:pyridoxal phosphate binding"/>
    <property type="evidence" value="ECO:0007669"/>
    <property type="project" value="InterPro"/>
</dbReference>
<evidence type="ECO:0000256" key="6">
    <source>
        <dbReference type="ARBA" id="ARBA00047517"/>
    </source>
</evidence>
<dbReference type="Gene3D" id="3.90.1150.10">
    <property type="entry name" value="Aspartate Aminotransferase, domain 1"/>
    <property type="match status" value="1"/>
</dbReference>